<proteinExistence type="inferred from homology"/>
<dbReference type="RefSeq" id="WP_088812635.1">
    <property type="nucleotide sequence ID" value="NZ_FYEX01000001.1"/>
</dbReference>
<evidence type="ECO:0000256" key="4">
    <source>
        <dbReference type="ARBA" id="ARBA00023172"/>
    </source>
</evidence>
<dbReference type="PANTHER" id="PTHR30563:SF0">
    <property type="entry name" value="DNA RECOMBINATION PROTEIN RMUC"/>
    <property type="match status" value="1"/>
</dbReference>
<dbReference type="GO" id="GO:0006310">
    <property type="term" value="P:DNA recombination"/>
    <property type="evidence" value="ECO:0007669"/>
    <property type="project" value="UniProtKB-KW"/>
</dbReference>
<dbReference type="EMBL" id="FYEX01000001">
    <property type="protein sequence ID" value="SNC62852.1"/>
    <property type="molecule type" value="Genomic_DNA"/>
</dbReference>
<evidence type="ECO:0000256" key="3">
    <source>
        <dbReference type="ARBA" id="ARBA00023054"/>
    </source>
</evidence>
<evidence type="ECO:0000256" key="1">
    <source>
        <dbReference type="ARBA" id="ARBA00003416"/>
    </source>
</evidence>
<reference evidence="6 7" key="1">
    <citation type="submission" date="2017-06" db="EMBL/GenBank/DDBJ databases">
        <authorList>
            <person name="Kim H.J."/>
            <person name="Triplett B.A."/>
        </authorList>
    </citation>
    <scope>NUCLEOTIDE SEQUENCE [LARGE SCALE GENOMIC DNA]</scope>
    <source>
        <strain evidence="6 7">MWH-VicM1</strain>
    </source>
</reference>
<evidence type="ECO:0000256" key="5">
    <source>
        <dbReference type="SAM" id="Phobius"/>
    </source>
</evidence>
<dbReference type="OrthoDB" id="9765111at2"/>
<protein>
    <submittedName>
        <fullName evidence="6">DNA recombination protein RmuC</fullName>
    </submittedName>
</protein>
<feature type="transmembrane region" description="Helical" evidence="5">
    <location>
        <begin position="6"/>
        <end position="25"/>
    </location>
</feature>
<gene>
    <name evidence="6" type="ORF">SAMN06295916_0760</name>
</gene>
<keyword evidence="7" id="KW-1185">Reference proteome</keyword>
<accession>A0A212TA04</accession>
<evidence type="ECO:0000256" key="2">
    <source>
        <dbReference type="ARBA" id="ARBA00009840"/>
    </source>
</evidence>
<keyword evidence="3" id="KW-0175">Coiled coil</keyword>
<evidence type="ECO:0000313" key="7">
    <source>
        <dbReference type="Proteomes" id="UP000197215"/>
    </source>
</evidence>
<dbReference type="Pfam" id="PF02646">
    <property type="entry name" value="RmuC"/>
    <property type="match status" value="1"/>
</dbReference>
<comment type="similarity">
    <text evidence="2">Belongs to the RmuC family.</text>
</comment>
<keyword evidence="5" id="KW-0472">Membrane</keyword>
<organism evidence="6 7">
    <name type="scientific">Polynucleobacter victoriensis</name>
    <dbReference type="NCBI Taxonomy" id="2049319"/>
    <lineage>
        <taxon>Bacteria</taxon>
        <taxon>Pseudomonadati</taxon>
        <taxon>Pseudomonadota</taxon>
        <taxon>Betaproteobacteria</taxon>
        <taxon>Burkholderiales</taxon>
        <taxon>Burkholderiaceae</taxon>
        <taxon>Polynucleobacter</taxon>
    </lineage>
</organism>
<name>A0A212TA04_9BURK</name>
<keyword evidence="4" id="KW-0233">DNA recombination</keyword>
<evidence type="ECO:0000313" key="6">
    <source>
        <dbReference type="EMBL" id="SNC62852.1"/>
    </source>
</evidence>
<dbReference type="InterPro" id="IPR003798">
    <property type="entry name" value="DNA_recombination_RmuC"/>
</dbReference>
<keyword evidence="5" id="KW-1133">Transmembrane helix</keyword>
<dbReference type="AlphaFoldDB" id="A0A212TA04"/>
<dbReference type="PANTHER" id="PTHR30563">
    <property type="entry name" value="DNA RECOMBINATION PROTEIN RMUC"/>
    <property type="match status" value="1"/>
</dbReference>
<comment type="function">
    <text evidence="1">Involved in DNA recombination.</text>
</comment>
<keyword evidence="5" id="KW-0812">Transmembrane</keyword>
<sequence length="398" mass="45004">MDTTIAFSLLALFCLIAIFSLYYAWQQSQARVKAETELEAERRQSADKLSTLQQSAQEAKAVLSDQFKNLANEILEEKSRRFAEQNQQNLDTLLKPLQEKLTDFRKQVDETYQSESRERFALKQEVEKLAGLNLRMTDETRALTNALKGESKTQGDWGELVLETILENSGLRKGEEYVVQDTQTISDGSRLQPDVVIRLPESKHLVIDSKVSITAYTRYMQSDDESVKISELNSHVLSIKQHIQGLSAKNYQDLYGVGSIDFVLMFIPIEPAFLAAMRHAPEIYQDALKKNIVIVCPSTLLATVRTVAHLWRQEQQNRNAQEIARQCASLYDKFVGFVEDLDKVGQRLEQAQISYSDAVGKLKTGRGNLIRTAENVKKLGVKPNKSLPSKLTDVADDD</sequence>
<dbReference type="Proteomes" id="UP000197215">
    <property type="component" value="Unassembled WGS sequence"/>
</dbReference>